<sequence length="72" mass="7345">MQCSASTKPVPLLPGTDRLSGCSASTARLPPPVATCPFALHRAGTKAPQDGFNFSIEGTVASGTCWHCALSA</sequence>
<reference evidence="1 2" key="1">
    <citation type="submission" date="2019-05" db="EMBL/GenBank/DDBJ databases">
        <title>Another draft genome of Portunus trituberculatus and its Hox gene families provides insights of decapod evolution.</title>
        <authorList>
            <person name="Jeong J.-H."/>
            <person name="Song I."/>
            <person name="Kim S."/>
            <person name="Choi T."/>
            <person name="Kim D."/>
            <person name="Ryu S."/>
            <person name="Kim W."/>
        </authorList>
    </citation>
    <scope>NUCLEOTIDE SEQUENCE [LARGE SCALE GENOMIC DNA]</scope>
    <source>
        <tissue evidence="1">Muscle</tissue>
    </source>
</reference>
<evidence type="ECO:0000313" key="1">
    <source>
        <dbReference type="EMBL" id="MPC67611.1"/>
    </source>
</evidence>
<protein>
    <submittedName>
        <fullName evidence="1">Uncharacterized protein</fullName>
    </submittedName>
</protein>
<organism evidence="1 2">
    <name type="scientific">Portunus trituberculatus</name>
    <name type="common">Swimming crab</name>
    <name type="synonym">Neptunus trituberculatus</name>
    <dbReference type="NCBI Taxonomy" id="210409"/>
    <lineage>
        <taxon>Eukaryota</taxon>
        <taxon>Metazoa</taxon>
        <taxon>Ecdysozoa</taxon>
        <taxon>Arthropoda</taxon>
        <taxon>Crustacea</taxon>
        <taxon>Multicrustacea</taxon>
        <taxon>Malacostraca</taxon>
        <taxon>Eumalacostraca</taxon>
        <taxon>Eucarida</taxon>
        <taxon>Decapoda</taxon>
        <taxon>Pleocyemata</taxon>
        <taxon>Brachyura</taxon>
        <taxon>Eubrachyura</taxon>
        <taxon>Portunoidea</taxon>
        <taxon>Portunidae</taxon>
        <taxon>Portuninae</taxon>
        <taxon>Portunus</taxon>
    </lineage>
</organism>
<name>A0A5B7H4T3_PORTR</name>
<proteinExistence type="predicted"/>
<dbReference type="Proteomes" id="UP000324222">
    <property type="component" value="Unassembled WGS sequence"/>
</dbReference>
<comment type="caution">
    <text evidence="1">The sequence shown here is derived from an EMBL/GenBank/DDBJ whole genome shotgun (WGS) entry which is preliminary data.</text>
</comment>
<evidence type="ECO:0000313" key="2">
    <source>
        <dbReference type="Proteomes" id="UP000324222"/>
    </source>
</evidence>
<gene>
    <name evidence="1" type="ORF">E2C01_061788</name>
</gene>
<accession>A0A5B7H4T3</accession>
<keyword evidence="2" id="KW-1185">Reference proteome</keyword>
<dbReference type="EMBL" id="VSRR010026500">
    <property type="protein sequence ID" value="MPC67611.1"/>
    <property type="molecule type" value="Genomic_DNA"/>
</dbReference>
<dbReference type="AlphaFoldDB" id="A0A5B7H4T3"/>